<evidence type="ECO:0008006" key="4">
    <source>
        <dbReference type="Google" id="ProtNLM"/>
    </source>
</evidence>
<evidence type="ECO:0000313" key="2">
    <source>
        <dbReference type="EMBL" id="KKR42771.1"/>
    </source>
</evidence>
<accession>A0A0G0QZA4</accession>
<dbReference type="Proteomes" id="UP000034881">
    <property type="component" value="Unassembled WGS sequence"/>
</dbReference>
<sequence length="186" mass="20389">MKIKPLTIFALLALTVAGVIYYSDKISSSKQTTVAVQPTTPSPTPLASPNRELKPNEKFIAPAGLYITVPEGMNFRQEVASDSGDIRYLGFYIENESGYQLYGLYQAKSEASQEALEINKKGMDPSTIKDVEIGGYKGVEGLVTGPKNRYLTVIIKNGKFITLSTIPPTLENKAITDQIFSTINFQ</sequence>
<evidence type="ECO:0000256" key="1">
    <source>
        <dbReference type="SAM" id="MobiDB-lite"/>
    </source>
</evidence>
<evidence type="ECO:0000313" key="3">
    <source>
        <dbReference type="Proteomes" id="UP000034881"/>
    </source>
</evidence>
<organism evidence="2 3">
    <name type="scientific">Candidatus Daviesbacteria bacterium GW2011_GWC2_40_12</name>
    <dbReference type="NCBI Taxonomy" id="1618431"/>
    <lineage>
        <taxon>Bacteria</taxon>
        <taxon>Candidatus Daviesiibacteriota</taxon>
    </lineage>
</organism>
<gene>
    <name evidence="2" type="ORF">UT77_C0001G0222</name>
</gene>
<protein>
    <recommendedName>
        <fullName evidence="4">DUF4367 domain-containing protein</fullName>
    </recommendedName>
</protein>
<dbReference type="AlphaFoldDB" id="A0A0G0QZA4"/>
<feature type="region of interest" description="Disordered" evidence="1">
    <location>
        <begin position="33"/>
        <end position="53"/>
    </location>
</feature>
<reference evidence="2 3" key="1">
    <citation type="journal article" date="2015" name="Nature">
        <title>rRNA introns, odd ribosomes, and small enigmatic genomes across a large radiation of phyla.</title>
        <authorList>
            <person name="Brown C.T."/>
            <person name="Hug L.A."/>
            <person name="Thomas B.C."/>
            <person name="Sharon I."/>
            <person name="Castelle C.J."/>
            <person name="Singh A."/>
            <person name="Wilkins M.J."/>
            <person name="Williams K.H."/>
            <person name="Banfield J.F."/>
        </authorList>
    </citation>
    <scope>NUCLEOTIDE SEQUENCE [LARGE SCALE GENOMIC DNA]</scope>
</reference>
<name>A0A0G0QZA4_9BACT</name>
<proteinExistence type="predicted"/>
<dbReference type="EMBL" id="LBYB01000001">
    <property type="protein sequence ID" value="KKR42771.1"/>
    <property type="molecule type" value="Genomic_DNA"/>
</dbReference>
<comment type="caution">
    <text evidence="2">The sequence shown here is derived from an EMBL/GenBank/DDBJ whole genome shotgun (WGS) entry which is preliminary data.</text>
</comment>